<reference evidence="7 8" key="1">
    <citation type="journal article" date="2010" name="Stand. Genomic Sci.">
        <title>Complete genome sequence of Conexibacter woesei type strain (ID131577).</title>
        <authorList>
            <person name="Pukall R."/>
            <person name="Lapidus A."/>
            <person name="Glavina Del Rio T."/>
            <person name="Copeland A."/>
            <person name="Tice H."/>
            <person name="Cheng J.-F."/>
            <person name="Lucas S."/>
            <person name="Chen F."/>
            <person name="Nolan M."/>
            <person name="Bruce D."/>
            <person name="Goodwin L."/>
            <person name="Pitluck S."/>
            <person name="Mavromatis K."/>
            <person name="Ivanova N."/>
            <person name="Ovchinnikova G."/>
            <person name="Pati A."/>
            <person name="Chen A."/>
            <person name="Palaniappan K."/>
            <person name="Land M."/>
            <person name="Hauser L."/>
            <person name="Chang Y.-J."/>
            <person name="Jeffries C.D."/>
            <person name="Chain P."/>
            <person name="Meincke L."/>
            <person name="Sims D."/>
            <person name="Brettin T."/>
            <person name="Detter J.C."/>
            <person name="Rohde M."/>
            <person name="Goeker M."/>
            <person name="Bristow J."/>
            <person name="Eisen J.A."/>
            <person name="Markowitz V."/>
            <person name="Kyrpides N.C."/>
            <person name="Klenk H.-P."/>
            <person name="Hugenholtz P."/>
        </authorList>
    </citation>
    <scope>NUCLEOTIDE SEQUENCE [LARGE SCALE GENOMIC DNA]</scope>
    <source>
        <strain evidence="8">DSM 14684 / CIP 108061 / JCM 11494 / NBRC 100937 / ID131577</strain>
    </source>
</reference>
<sequence length="116" mass="11836" precursor="true">MFAATVVLSTLLAVLLTASAASKLARRPQIVASATRVGFPADRLDRLAVILLAGAAGLLLGLAWAPIGVAAAIGVVLYFLVTVAFHLRAGDAEHLPSPLAFELLAVAALALRVATL</sequence>
<dbReference type="EMBL" id="CP001854">
    <property type="protein sequence ID" value="ADB54074.1"/>
    <property type="molecule type" value="Genomic_DNA"/>
</dbReference>
<keyword evidence="2 5" id="KW-0812">Transmembrane</keyword>
<gene>
    <name evidence="7" type="ordered locus">Cwoe_5670</name>
</gene>
<dbReference type="HOGENOM" id="CLU_126433_1_1_11"/>
<protein>
    <recommendedName>
        <fullName evidence="9">DoxX family protein</fullName>
    </recommendedName>
</protein>
<keyword evidence="6" id="KW-0732">Signal</keyword>
<evidence type="ECO:0000256" key="3">
    <source>
        <dbReference type="ARBA" id="ARBA00022989"/>
    </source>
</evidence>
<dbReference type="KEGG" id="cwo:Cwoe_5670"/>
<evidence type="ECO:0000256" key="6">
    <source>
        <dbReference type="SAM" id="SignalP"/>
    </source>
</evidence>
<dbReference type="STRING" id="469383.Cwoe_5670"/>
<accession>D3F1P3</accession>
<dbReference type="GO" id="GO:0016020">
    <property type="term" value="C:membrane"/>
    <property type="evidence" value="ECO:0007669"/>
    <property type="project" value="UniProtKB-SubCell"/>
</dbReference>
<dbReference type="AlphaFoldDB" id="D3F1P3"/>
<dbReference type="Pfam" id="PF13564">
    <property type="entry name" value="DoxX_2"/>
    <property type="match status" value="1"/>
</dbReference>
<evidence type="ECO:0000256" key="2">
    <source>
        <dbReference type="ARBA" id="ARBA00022692"/>
    </source>
</evidence>
<dbReference type="Proteomes" id="UP000008229">
    <property type="component" value="Chromosome"/>
</dbReference>
<keyword evidence="4 5" id="KW-0472">Membrane</keyword>
<evidence type="ECO:0000256" key="4">
    <source>
        <dbReference type="ARBA" id="ARBA00023136"/>
    </source>
</evidence>
<feature type="signal peptide" evidence="6">
    <location>
        <begin position="1"/>
        <end position="20"/>
    </location>
</feature>
<keyword evidence="8" id="KW-1185">Reference proteome</keyword>
<proteinExistence type="predicted"/>
<organism evidence="7 8">
    <name type="scientific">Conexibacter woesei (strain DSM 14684 / CCUG 47730 / CIP 108061 / JCM 11494 / NBRC 100937 / ID131577)</name>
    <dbReference type="NCBI Taxonomy" id="469383"/>
    <lineage>
        <taxon>Bacteria</taxon>
        <taxon>Bacillati</taxon>
        <taxon>Actinomycetota</taxon>
        <taxon>Thermoleophilia</taxon>
        <taxon>Solirubrobacterales</taxon>
        <taxon>Conexibacteraceae</taxon>
        <taxon>Conexibacter</taxon>
    </lineage>
</organism>
<evidence type="ECO:0000256" key="1">
    <source>
        <dbReference type="ARBA" id="ARBA00004141"/>
    </source>
</evidence>
<feature type="chain" id="PRO_5003043420" description="DoxX family protein" evidence="6">
    <location>
        <begin position="21"/>
        <end position="116"/>
    </location>
</feature>
<dbReference type="RefSeq" id="WP_012937125.1">
    <property type="nucleotide sequence ID" value="NC_013739.1"/>
</dbReference>
<feature type="transmembrane region" description="Helical" evidence="5">
    <location>
        <begin position="69"/>
        <end position="89"/>
    </location>
</feature>
<evidence type="ECO:0008006" key="9">
    <source>
        <dbReference type="Google" id="ProtNLM"/>
    </source>
</evidence>
<name>D3F1P3_CONWI</name>
<comment type="subcellular location">
    <subcellularLocation>
        <location evidence="1">Membrane</location>
        <topology evidence="1">Multi-pass membrane protein</topology>
    </subcellularLocation>
</comment>
<evidence type="ECO:0000256" key="5">
    <source>
        <dbReference type="SAM" id="Phobius"/>
    </source>
</evidence>
<evidence type="ECO:0000313" key="7">
    <source>
        <dbReference type="EMBL" id="ADB54074.1"/>
    </source>
</evidence>
<reference evidence="8" key="2">
    <citation type="submission" date="2010-01" db="EMBL/GenBank/DDBJ databases">
        <title>The complete genome of Conexibacter woesei DSM 14684.</title>
        <authorList>
            <consortium name="US DOE Joint Genome Institute (JGI-PGF)"/>
            <person name="Lucas S."/>
            <person name="Copeland A."/>
            <person name="Lapidus A."/>
            <person name="Glavina del Rio T."/>
            <person name="Dalin E."/>
            <person name="Tice H."/>
            <person name="Bruce D."/>
            <person name="Goodwin L."/>
            <person name="Pitluck S."/>
            <person name="Kyrpides N."/>
            <person name="Mavromatis K."/>
            <person name="Ivanova N."/>
            <person name="Mikhailova N."/>
            <person name="Chertkov O."/>
            <person name="Brettin T."/>
            <person name="Detter J.C."/>
            <person name="Han C."/>
            <person name="Larimer F."/>
            <person name="Land M."/>
            <person name="Hauser L."/>
            <person name="Markowitz V."/>
            <person name="Cheng J.-F."/>
            <person name="Hugenholtz P."/>
            <person name="Woyke T."/>
            <person name="Wu D."/>
            <person name="Pukall R."/>
            <person name="Steenblock K."/>
            <person name="Schneider S."/>
            <person name="Klenk H.-P."/>
            <person name="Eisen J.A."/>
        </authorList>
    </citation>
    <scope>NUCLEOTIDE SEQUENCE [LARGE SCALE GENOMIC DNA]</scope>
    <source>
        <strain evidence="8">DSM 14684 / CIP 108061 / JCM 11494 / NBRC 100937 / ID131577</strain>
    </source>
</reference>
<dbReference type="InterPro" id="IPR032808">
    <property type="entry name" value="DoxX"/>
</dbReference>
<evidence type="ECO:0000313" key="8">
    <source>
        <dbReference type="Proteomes" id="UP000008229"/>
    </source>
</evidence>
<keyword evidence="3 5" id="KW-1133">Transmembrane helix</keyword>